<dbReference type="AlphaFoldDB" id="A0A2N8L120"/>
<organism evidence="2 3">
    <name type="scientific">Kinneretia aquatilis</name>
    <dbReference type="NCBI Taxonomy" id="2070761"/>
    <lineage>
        <taxon>Bacteria</taxon>
        <taxon>Pseudomonadati</taxon>
        <taxon>Pseudomonadota</taxon>
        <taxon>Betaproteobacteria</taxon>
        <taxon>Burkholderiales</taxon>
        <taxon>Sphaerotilaceae</taxon>
        <taxon>Roseateles</taxon>
    </lineage>
</organism>
<keyword evidence="3" id="KW-1185">Reference proteome</keyword>
<gene>
    <name evidence="2" type="ORF">C1O66_18895</name>
</gene>
<sequence>MNHSPLAGSARLGAGLALIAGLTLLQPQAAQATQLPNQNLAQLIGRADLIVNGQVTAVKDGIQDGLPYTEITLKVSSSAKKTLAPQSAYTFRQYGLLRARKMDDGRYLLPAKIEGMPNWQVGEKVMAFMNKPAARSGFSTPVGLAQGKLTINGNKATNGFNNVGLFEGLEVTPGLLRRNEARMLESRAGGVDLNTLQGLVQRTVKNNWLATGAMR</sequence>
<comment type="caution">
    <text evidence="2">The sequence shown here is derived from an EMBL/GenBank/DDBJ whole genome shotgun (WGS) entry which is preliminary data.</text>
</comment>
<evidence type="ECO:0000313" key="3">
    <source>
        <dbReference type="Proteomes" id="UP000235916"/>
    </source>
</evidence>
<feature type="chain" id="PRO_5014724761" evidence="1">
    <location>
        <begin position="33"/>
        <end position="215"/>
    </location>
</feature>
<dbReference type="RefSeq" id="WP_102769312.1">
    <property type="nucleotide sequence ID" value="NZ_POSP01000003.1"/>
</dbReference>
<name>A0A2N8L120_9BURK</name>
<keyword evidence="1" id="KW-0732">Signal</keyword>
<dbReference type="OrthoDB" id="8901233at2"/>
<feature type="signal peptide" evidence="1">
    <location>
        <begin position="1"/>
        <end position="32"/>
    </location>
</feature>
<evidence type="ECO:0000313" key="2">
    <source>
        <dbReference type="EMBL" id="PND39395.1"/>
    </source>
</evidence>
<dbReference type="Proteomes" id="UP000235916">
    <property type="component" value="Unassembled WGS sequence"/>
</dbReference>
<accession>A0A2N8L120</accession>
<proteinExistence type="predicted"/>
<protein>
    <submittedName>
        <fullName evidence="2">Uncharacterized protein</fullName>
    </submittedName>
</protein>
<evidence type="ECO:0000256" key="1">
    <source>
        <dbReference type="SAM" id="SignalP"/>
    </source>
</evidence>
<dbReference type="EMBL" id="POSP01000003">
    <property type="protein sequence ID" value="PND39395.1"/>
    <property type="molecule type" value="Genomic_DNA"/>
</dbReference>
<reference evidence="2 3" key="1">
    <citation type="submission" date="2018-01" db="EMBL/GenBank/DDBJ databases">
        <title>Draft genome sequence of Paucibacter aquatile CR182 isolated from freshwater of the Nakdong River.</title>
        <authorList>
            <person name="Choi A."/>
            <person name="Chung E.J."/>
        </authorList>
    </citation>
    <scope>NUCLEOTIDE SEQUENCE [LARGE SCALE GENOMIC DNA]</scope>
    <source>
        <strain evidence="2 3">CR182</strain>
    </source>
</reference>